<dbReference type="RefSeq" id="WP_286487208.1">
    <property type="nucleotide sequence ID" value="NZ_JACALR010000010.1"/>
</dbReference>
<accession>A0AAW7DMG6</accession>
<dbReference type="Gene3D" id="2.180.10.10">
    <property type="entry name" value="RHS repeat-associated core"/>
    <property type="match status" value="1"/>
</dbReference>
<name>A0AAW7DMG6_9FLAO</name>
<dbReference type="PANTHER" id="PTHR32305:SF15">
    <property type="entry name" value="PROTEIN RHSA-RELATED"/>
    <property type="match status" value="1"/>
</dbReference>
<reference evidence="1" key="1">
    <citation type="submission" date="2020-06" db="EMBL/GenBank/DDBJ databases">
        <authorList>
            <person name="Dong N."/>
        </authorList>
    </citation>
    <scope>NUCLEOTIDE SEQUENCE</scope>
    <source>
        <strain evidence="1">210</strain>
    </source>
</reference>
<proteinExistence type="predicted"/>
<sequence>MEDIHYYPFGGRHKGYLGFVLTPGIDEIERVSLRAVPTPSQSSGSDNYHYKYNQKELQIESGFYDYGWRQYMPDIGRWNGIDQLAESYHNINPYAYVANNPISFTDPDGRKISRGSNGIWEVTGGDADLLIAFINAGGSTADFLKQLSSYESSGSDFGSGPISNFWGSFNSGGLFIGGINSSTSYTYWTTTVANNSSSEDEVALDGIQLNIKKTSSDSFKYVFEEEGIGQPGEWESLIPIWGSGRAAIDHFQNGNYWTGAAYTALAVSDVFLVKSLATGLSRGAWKLGSHSWSATRKWMLKNGYAGKGEPLHHWAITQSTSKKYGLEAIANQPWNMVKFSNQSMHMRAGHGMNYLGQPGYNVIGQAWYGTPTWFKAGTFSTIGHGIQFGSY</sequence>
<gene>
    <name evidence="1" type="ORF">HX095_16675</name>
</gene>
<protein>
    <submittedName>
        <fullName evidence="1">RHS repeat-associated core domain-containing protein</fullName>
    </submittedName>
</protein>
<evidence type="ECO:0000313" key="2">
    <source>
        <dbReference type="Proteomes" id="UP001173578"/>
    </source>
</evidence>
<dbReference type="Proteomes" id="UP001173578">
    <property type="component" value="Unassembled WGS sequence"/>
</dbReference>
<evidence type="ECO:0000313" key="1">
    <source>
        <dbReference type="EMBL" id="MDM1552838.1"/>
    </source>
</evidence>
<dbReference type="InterPro" id="IPR022385">
    <property type="entry name" value="Rhs_assc_core"/>
</dbReference>
<dbReference type="PANTHER" id="PTHR32305">
    <property type="match status" value="1"/>
</dbReference>
<dbReference type="EMBL" id="JACALR010000010">
    <property type="protein sequence ID" value="MDM1552838.1"/>
    <property type="molecule type" value="Genomic_DNA"/>
</dbReference>
<dbReference type="InterPro" id="IPR050708">
    <property type="entry name" value="T6SS_VgrG/RHS"/>
</dbReference>
<dbReference type="AlphaFoldDB" id="A0AAW7DMG6"/>
<dbReference type="NCBIfam" id="TIGR03696">
    <property type="entry name" value="Rhs_assc_core"/>
    <property type="match status" value="1"/>
</dbReference>
<reference evidence="1" key="2">
    <citation type="journal article" date="2022" name="Sci. Total Environ.">
        <title>Prevalence, transmission, and molecular epidemiology of tet(X)-positive bacteria among humans, animals, and environmental niches in China: An epidemiological, and genomic-based study.</title>
        <authorList>
            <person name="Dong N."/>
            <person name="Zeng Y."/>
            <person name="Cai C."/>
            <person name="Sun C."/>
            <person name="Lu J."/>
            <person name="Liu C."/>
            <person name="Zhou H."/>
            <person name="Sun Q."/>
            <person name="Shu L."/>
            <person name="Wang H."/>
            <person name="Wang Y."/>
            <person name="Wang S."/>
            <person name="Wu C."/>
            <person name="Chan E.W."/>
            <person name="Chen G."/>
            <person name="Shen Z."/>
            <person name="Chen S."/>
            <person name="Zhang R."/>
        </authorList>
    </citation>
    <scope>NUCLEOTIDE SEQUENCE</scope>
    <source>
        <strain evidence="1">210</strain>
    </source>
</reference>
<comment type="caution">
    <text evidence="1">The sequence shown here is derived from an EMBL/GenBank/DDBJ whole genome shotgun (WGS) entry which is preliminary data.</text>
</comment>
<organism evidence="1 2">
    <name type="scientific">Empedobacter falsenii</name>
    <dbReference type="NCBI Taxonomy" id="343874"/>
    <lineage>
        <taxon>Bacteria</taxon>
        <taxon>Pseudomonadati</taxon>
        <taxon>Bacteroidota</taxon>
        <taxon>Flavobacteriia</taxon>
        <taxon>Flavobacteriales</taxon>
        <taxon>Weeksellaceae</taxon>
        <taxon>Empedobacter</taxon>
    </lineage>
</organism>